<dbReference type="GO" id="GO:0005737">
    <property type="term" value="C:cytoplasm"/>
    <property type="evidence" value="ECO:0007669"/>
    <property type="project" value="UniProtKB-SubCell"/>
</dbReference>
<evidence type="ECO:0000259" key="11">
    <source>
        <dbReference type="PROSITE" id="PS51898"/>
    </source>
</evidence>
<proteinExistence type="inferred from homology"/>
<evidence type="ECO:0000256" key="5">
    <source>
        <dbReference type="ARBA" id="ARBA00022908"/>
    </source>
</evidence>
<dbReference type="PANTHER" id="PTHR30349">
    <property type="entry name" value="PHAGE INTEGRASE-RELATED"/>
    <property type="match status" value="1"/>
</dbReference>
<feature type="region of interest" description="Disordered" evidence="10">
    <location>
        <begin position="1"/>
        <end position="29"/>
    </location>
</feature>
<dbReference type="Gene3D" id="1.10.150.130">
    <property type="match status" value="1"/>
</dbReference>
<dbReference type="GO" id="GO:0009037">
    <property type="term" value="F:tyrosine-based site-specific recombinase activity"/>
    <property type="evidence" value="ECO:0007669"/>
    <property type="project" value="UniProtKB-UniRule"/>
</dbReference>
<dbReference type="InterPro" id="IPR010998">
    <property type="entry name" value="Integrase_recombinase_N"/>
</dbReference>
<evidence type="ECO:0000256" key="2">
    <source>
        <dbReference type="ARBA" id="ARBA00022490"/>
    </source>
</evidence>
<dbReference type="PROSITE" id="PS51898">
    <property type="entry name" value="TYR_RECOMBINASE"/>
    <property type="match status" value="1"/>
</dbReference>
<dbReference type="PANTHER" id="PTHR30349:SF90">
    <property type="entry name" value="TYROSINE RECOMBINASE XERD"/>
    <property type="match status" value="1"/>
</dbReference>
<feature type="domain" description="Core-binding (CB)" evidence="12">
    <location>
        <begin position="31"/>
        <end position="114"/>
    </location>
</feature>
<evidence type="ECO:0000313" key="14">
    <source>
        <dbReference type="Proteomes" id="UP000305131"/>
    </source>
</evidence>
<dbReference type="Pfam" id="PF02899">
    <property type="entry name" value="Phage_int_SAM_1"/>
    <property type="match status" value="1"/>
</dbReference>
<evidence type="ECO:0000313" key="13">
    <source>
        <dbReference type="EMBL" id="TLX44580.1"/>
    </source>
</evidence>
<keyword evidence="4 9" id="KW-0159">Chromosome partition</keyword>
<comment type="similarity">
    <text evidence="9">Belongs to the 'phage' integrase family. XerC subfamily.</text>
</comment>
<evidence type="ECO:0000256" key="3">
    <source>
        <dbReference type="ARBA" id="ARBA00022618"/>
    </source>
</evidence>
<dbReference type="InterPro" id="IPR050090">
    <property type="entry name" value="Tyrosine_recombinase_XerCD"/>
</dbReference>
<dbReference type="InterPro" id="IPR044068">
    <property type="entry name" value="CB"/>
</dbReference>
<evidence type="ECO:0000256" key="4">
    <source>
        <dbReference type="ARBA" id="ARBA00022829"/>
    </source>
</evidence>
<dbReference type="OrthoDB" id="9801717at2"/>
<evidence type="ECO:0000256" key="7">
    <source>
        <dbReference type="ARBA" id="ARBA00023172"/>
    </source>
</evidence>
<gene>
    <name evidence="9" type="primary">xerC</name>
    <name evidence="13" type="ORF">FBQ73_02865</name>
</gene>
<feature type="active site" evidence="9">
    <location>
        <position position="208"/>
    </location>
</feature>
<dbReference type="GO" id="GO:0003677">
    <property type="term" value="F:DNA binding"/>
    <property type="evidence" value="ECO:0007669"/>
    <property type="project" value="UniProtKB-UniRule"/>
</dbReference>
<keyword evidence="5 9" id="KW-0229">DNA integration</keyword>
<dbReference type="PROSITE" id="PS51900">
    <property type="entry name" value="CB"/>
    <property type="match status" value="1"/>
</dbReference>
<dbReference type="InterPro" id="IPR002104">
    <property type="entry name" value="Integrase_catalytic"/>
</dbReference>
<evidence type="ECO:0000256" key="10">
    <source>
        <dbReference type="SAM" id="MobiDB-lite"/>
    </source>
</evidence>
<dbReference type="Gene3D" id="1.10.443.10">
    <property type="entry name" value="Intergrase catalytic core"/>
    <property type="match status" value="1"/>
</dbReference>
<dbReference type="HAMAP" id="MF_01808">
    <property type="entry name" value="Recomb_XerC_XerD"/>
    <property type="match status" value="1"/>
</dbReference>
<feature type="active site" description="O-(3'-phospho-DNA)-tyrosine intermediate" evidence="9">
    <location>
        <position position="338"/>
    </location>
</feature>
<keyword evidence="3 9" id="KW-0132">Cell division</keyword>
<feature type="active site" evidence="9">
    <location>
        <position position="303"/>
    </location>
</feature>
<evidence type="ECO:0000256" key="6">
    <source>
        <dbReference type="ARBA" id="ARBA00023125"/>
    </source>
</evidence>
<comment type="subunit">
    <text evidence="9">Forms a cyclic heterotetrameric complex composed of two molecules of XerC and two molecules of XerD.</text>
</comment>
<dbReference type="SUPFAM" id="SSF56349">
    <property type="entry name" value="DNA breaking-rejoining enzymes"/>
    <property type="match status" value="1"/>
</dbReference>
<dbReference type="InterPro" id="IPR023009">
    <property type="entry name" value="Tyrosine_recombinase_XerC/XerD"/>
</dbReference>
<keyword evidence="7 9" id="KW-0233">DNA recombination</keyword>
<organism evidence="13 14">
    <name type="scientific">Xanthobacter autotrophicus</name>
    <dbReference type="NCBI Taxonomy" id="280"/>
    <lineage>
        <taxon>Bacteria</taxon>
        <taxon>Pseudomonadati</taxon>
        <taxon>Pseudomonadota</taxon>
        <taxon>Alphaproteobacteria</taxon>
        <taxon>Hyphomicrobiales</taxon>
        <taxon>Xanthobacteraceae</taxon>
        <taxon>Xanthobacter</taxon>
    </lineage>
</organism>
<evidence type="ECO:0000256" key="9">
    <source>
        <dbReference type="HAMAP-Rule" id="MF_01808"/>
    </source>
</evidence>
<dbReference type="NCBIfam" id="NF001399">
    <property type="entry name" value="PRK00283.1"/>
    <property type="match status" value="1"/>
</dbReference>
<keyword evidence="8 9" id="KW-0131">Cell cycle</keyword>
<name>A0A6C1KK33_XANAU</name>
<dbReference type="GO" id="GO:0051301">
    <property type="term" value="P:cell division"/>
    <property type="evidence" value="ECO:0007669"/>
    <property type="project" value="UniProtKB-KW"/>
</dbReference>
<reference evidence="13 14" key="1">
    <citation type="submission" date="2019-05" db="EMBL/GenBank/DDBJ databases">
        <authorList>
            <person name="Zhou X."/>
        </authorList>
    </citation>
    <scope>NUCLEOTIDE SEQUENCE [LARGE SCALE GENOMIC DNA]</scope>
    <source>
        <strain evidence="13 14">DSM 432</strain>
    </source>
</reference>
<evidence type="ECO:0000259" key="12">
    <source>
        <dbReference type="PROSITE" id="PS51900"/>
    </source>
</evidence>
<dbReference type="InterPro" id="IPR011010">
    <property type="entry name" value="DNA_brk_join_enz"/>
</dbReference>
<feature type="active site" evidence="9">
    <location>
        <position position="232"/>
    </location>
</feature>
<keyword evidence="2 9" id="KW-0963">Cytoplasm</keyword>
<keyword evidence="6 9" id="KW-0238">DNA-binding</keyword>
<dbReference type="Pfam" id="PF00589">
    <property type="entry name" value="Phage_integrase"/>
    <property type="match status" value="1"/>
</dbReference>
<evidence type="ECO:0000256" key="1">
    <source>
        <dbReference type="ARBA" id="ARBA00004496"/>
    </source>
</evidence>
<comment type="subcellular location">
    <subcellularLocation>
        <location evidence="1 9">Cytoplasm</location>
    </subcellularLocation>
</comment>
<dbReference type="GO" id="GO:0007059">
    <property type="term" value="P:chromosome segregation"/>
    <property type="evidence" value="ECO:0007669"/>
    <property type="project" value="UniProtKB-UniRule"/>
</dbReference>
<dbReference type="InterPro" id="IPR013762">
    <property type="entry name" value="Integrase-like_cat_sf"/>
</dbReference>
<comment type="function">
    <text evidence="9">Site-specific tyrosine recombinase, which acts by catalyzing the cutting and rejoining of the recombining DNA molecules. The XerC-XerD complex is essential to convert dimers of the bacterial chromosome into monomers to permit their segregation at cell division. It also contributes to the segregational stability of plasmids.</text>
</comment>
<dbReference type="Proteomes" id="UP000305131">
    <property type="component" value="Unassembled WGS sequence"/>
</dbReference>
<feature type="region of interest" description="Disordered" evidence="10">
    <location>
        <begin position="159"/>
        <end position="180"/>
    </location>
</feature>
<comment type="caution">
    <text evidence="13">The sequence shown here is derived from an EMBL/GenBank/DDBJ whole genome shotgun (WGS) entry which is preliminary data.</text>
</comment>
<dbReference type="EMBL" id="VAUP01000007">
    <property type="protein sequence ID" value="TLX44580.1"/>
    <property type="molecule type" value="Genomic_DNA"/>
</dbReference>
<dbReference type="AlphaFoldDB" id="A0A6C1KK33"/>
<accession>A0A6C1KK33</accession>
<evidence type="ECO:0000256" key="8">
    <source>
        <dbReference type="ARBA" id="ARBA00023306"/>
    </source>
</evidence>
<dbReference type="GO" id="GO:0006313">
    <property type="term" value="P:DNA transposition"/>
    <property type="evidence" value="ECO:0007669"/>
    <property type="project" value="UniProtKB-UniRule"/>
</dbReference>
<dbReference type="InterPro" id="IPR004107">
    <property type="entry name" value="Integrase_SAM-like_N"/>
</dbReference>
<protein>
    <recommendedName>
        <fullName evidence="9">Tyrosine recombinase XerC</fullName>
    </recommendedName>
</protein>
<sequence length="359" mass="37953">MPQDGLPQEGPPENGSSEGTPPEKGPSRKILSASGPLALFLDMQAIERGGGPNTLDAYRRDLTDLAEFLAPVSLAEADTSAIRAYLADLSARGFAATTVARRLSALRQFYRFLFAEGHRADDPAAVLEGPKRGRPLPKVLSVAEVTRLIDTAHSRAAQAEASLNAGQGGDGQGDETPAAGAARAGRGELLRLRRVACVVELLYASGLRVSELVALPAAAARAQGEAILVTGKGRKERLVPLSGPAKVAMLAFLAARRAAGLEASRWLFPTGSESGHVTRQQAARDLKELALAAGLDPAKLSPHVLRHAFASHLLAHGADLRVVQTLLGHADVSTTQIYTHVLDERLKSMVRDLHPLSDE</sequence>
<feature type="active site" evidence="9">
    <location>
        <position position="329"/>
    </location>
</feature>
<feature type="active site" evidence="9">
    <location>
        <position position="306"/>
    </location>
</feature>
<feature type="domain" description="Tyr recombinase" evidence="11">
    <location>
        <begin position="135"/>
        <end position="351"/>
    </location>
</feature>